<feature type="region of interest" description="Disordered" evidence="1">
    <location>
        <begin position="344"/>
        <end position="390"/>
    </location>
</feature>
<dbReference type="SUPFAM" id="SSF56219">
    <property type="entry name" value="DNase I-like"/>
    <property type="match status" value="1"/>
</dbReference>
<gene>
    <name evidence="2" type="ORF">PMAYCL1PPCAC_14467</name>
</gene>
<feature type="compositionally biased region" description="Polar residues" evidence="1">
    <location>
        <begin position="376"/>
        <end position="390"/>
    </location>
</feature>
<evidence type="ECO:0000313" key="3">
    <source>
        <dbReference type="Proteomes" id="UP001328107"/>
    </source>
</evidence>
<evidence type="ECO:0000256" key="1">
    <source>
        <dbReference type="SAM" id="MobiDB-lite"/>
    </source>
</evidence>
<reference evidence="3" key="1">
    <citation type="submission" date="2022-10" db="EMBL/GenBank/DDBJ databases">
        <title>Genome assembly of Pristionchus species.</title>
        <authorList>
            <person name="Yoshida K."/>
            <person name="Sommer R.J."/>
        </authorList>
    </citation>
    <scope>NUCLEOTIDE SEQUENCE [LARGE SCALE GENOMIC DNA]</scope>
    <source>
        <strain evidence="3">RS5460</strain>
    </source>
</reference>
<feature type="compositionally biased region" description="Basic and acidic residues" evidence="1">
    <location>
        <begin position="1"/>
        <end position="24"/>
    </location>
</feature>
<evidence type="ECO:0008006" key="4">
    <source>
        <dbReference type="Google" id="ProtNLM"/>
    </source>
</evidence>
<evidence type="ECO:0000313" key="2">
    <source>
        <dbReference type="EMBL" id="GMR44272.1"/>
    </source>
</evidence>
<accession>A0AAN4ZMV6</accession>
<dbReference type="Proteomes" id="UP001328107">
    <property type="component" value="Unassembled WGS sequence"/>
</dbReference>
<dbReference type="EMBL" id="BTRK01000003">
    <property type="protein sequence ID" value="GMR44272.1"/>
    <property type="molecule type" value="Genomic_DNA"/>
</dbReference>
<name>A0AAN4ZMV6_9BILA</name>
<dbReference type="AlphaFoldDB" id="A0AAN4ZMV6"/>
<keyword evidence="3" id="KW-1185">Reference proteome</keyword>
<feature type="region of interest" description="Disordered" evidence="1">
    <location>
        <begin position="1"/>
        <end position="45"/>
    </location>
</feature>
<feature type="compositionally biased region" description="Polar residues" evidence="1">
    <location>
        <begin position="356"/>
        <end position="366"/>
    </location>
</feature>
<sequence length="755" mass="84992">MDQRSGVPDKSRKYRERQDSDRSESPGSVQADVLEDASSVPSVPSVTTIGQCTLTCSCRSASGACSHWLSRSYIKEITDKLEKCKISEITKEIKKPASKNIVSFPELEQITMTDDRSSIRRYLLWNIDGILDKSGKIVANLTKMTEKIRPDGILLNELILSFADVSDNSIQFKQLKYKVKCLGYSIMSISPSSYGKEWRRGSTILIRNDLIAEYERIEPDNKRADFEFISVKDTTFKLDVFCCYVEQNKEYQSKLADFLRSKTGGVGGGDLNLKRVGFGDVFENMEQCTPNTWTTNYGGGPCKFSKIDFIFKAKSDKSIYVNVHKPFRPDPTFTSKMHFPTVFDVSIDPPKKQSESGHQNTKTTPSPGKKDETVGRPTNSTSKKNAHDTSTSTMRCCDEIDCVLNCRKRQPNEEETLNEEQVISKIVKMLTAMIQGIPATPSQADAEPAICGKADGHDLHTAYLFNNEGKKHCFANAAVNALLSLTRLVEELKIFQATKPNNKVVNFLVEASTRSPKSSNVPQLLLGLFPGFEQTQDPSKFLIAVIQKLGKIKRQDGTTFKDDFFFEVFYHVSCKRCNKEMEMPVSIDDKHCLHVVASDDARTIEGHVKAALLKKFNTSHANCKYRENDIKFTILNAKNNLLHYLIVINEMYVEENGGKDGGKNKIKKKNLMLRQVKFIGISAEYTKIFGKSYKLSGAIKYTLNDDGRTWHSISWRKLPKGENMKWSIANDSNPSTEAKLPNNSVGFRVMVFEAI</sequence>
<comment type="caution">
    <text evidence="2">The sequence shown here is derived from an EMBL/GenBank/DDBJ whole genome shotgun (WGS) entry which is preliminary data.</text>
</comment>
<protein>
    <recommendedName>
        <fullName evidence="4">USP domain-containing protein</fullName>
    </recommendedName>
</protein>
<proteinExistence type="predicted"/>
<dbReference type="InterPro" id="IPR036691">
    <property type="entry name" value="Endo/exonu/phosph_ase_sf"/>
</dbReference>
<organism evidence="2 3">
    <name type="scientific">Pristionchus mayeri</name>
    <dbReference type="NCBI Taxonomy" id="1317129"/>
    <lineage>
        <taxon>Eukaryota</taxon>
        <taxon>Metazoa</taxon>
        <taxon>Ecdysozoa</taxon>
        <taxon>Nematoda</taxon>
        <taxon>Chromadorea</taxon>
        <taxon>Rhabditida</taxon>
        <taxon>Rhabditina</taxon>
        <taxon>Diplogasteromorpha</taxon>
        <taxon>Diplogasteroidea</taxon>
        <taxon>Neodiplogasteridae</taxon>
        <taxon>Pristionchus</taxon>
    </lineage>
</organism>